<dbReference type="InterPro" id="IPR043565">
    <property type="entry name" value="PAX_fam"/>
</dbReference>
<dbReference type="Gene3D" id="1.10.10.10">
    <property type="entry name" value="Winged helix-like DNA-binding domain superfamily/Winged helix DNA-binding domain"/>
    <property type="match status" value="1"/>
</dbReference>
<evidence type="ECO:0000313" key="9">
    <source>
        <dbReference type="EMBL" id="CAD2165821.1"/>
    </source>
</evidence>
<dbReference type="PRINTS" id="PR00027">
    <property type="entry name" value="PAIREDBOX"/>
</dbReference>
<evidence type="ECO:0000256" key="7">
    <source>
        <dbReference type="ARBA" id="ARBA00023242"/>
    </source>
</evidence>
<dbReference type="InterPro" id="IPR009057">
    <property type="entry name" value="Homeodomain-like_sf"/>
</dbReference>
<dbReference type="InterPro" id="IPR001523">
    <property type="entry name" value="Paired_dom"/>
</dbReference>
<keyword evidence="6" id="KW-0804">Transcription</keyword>
<protein>
    <recommendedName>
        <fullName evidence="8">Paired domain-containing protein</fullName>
    </recommendedName>
</protein>
<keyword evidence="4" id="KW-0805">Transcription regulation</keyword>
<dbReference type="Proteomes" id="UP000580250">
    <property type="component" value="Unassembled WGS sequence"/>
</dbReference>
<dbReference type="AlphaFoldDB" id="A0A6V7UU38"/>
<dbReference type="SUPFAM" id="SSF46689">
    <property type="entry name" value="Homeodomain-like"/>
    <property type="match status" value="1"/>
</dbReference>
<dbReference type="GO" id="GO:0000978">
    <property type="term" value="F:RNA polymerase II cis-regulatory region sequence-specific DNA binding"/>
    <property type="evidence" value="ECO:0007669"/>
    <property type="project" value="TreeGrafter"/>
</dbReference>
<evidence type="ECO:0000256" key="4">
    <source>
        <dbReference type="ARBA" id="ARBA00023015"/>
    </source>
</evidence>
<name>A0A6V7UU38_MELEN</name>
<dbReference type="PANTHER" id="PTHR45636:SF42">
    <property type="entry name" value="PROTEIN CBR-NPAX-1"/>
    <property type="match status" value="1"/>
</dbReference>
<accession>A0A6V7UU38</accession>
<sequence>MELMYPLNIQQQQHSFPNNYKYLQEYLMINKNNLNSLELNNQINYFQKLSSNLFIPPQCQTLIQQQILEINENNIRKMFWEFLQNKNNSIQNINNNNLLLPPNIYQQQLQSFLNNKQITTNNNFQIINNYLNNSSQNLNNQLESLSRNKLGRSYNPGRPLGILERQRILDLYQRGLRISHIAKIIGVTHSCVSKIMTRYRRTGSIHPRSSQLFTTPITTPNTSNKTKNKKEIFKYSIPSAFKRISFKKEIINNCCFNKEEINNKQEGKQLIIERQKIKKHYLIEKFF</sequence>
<evidence type="ECO:0000256" key="6">
    <source>
        <dbReference type="ARBA" id="ARBA00023163"/>
    </source>
</evidence>
<feature type="domain" description="Paired" evidence="8">
    <location>
        <begin position="143"/>
        <end position="273"/>
    </location>
</feature>
<keyword evidence="7" id="KW-0539">Nucleus</keyword>
<gene>
    <name evidence="9" type="ORF">MENT_LOCUS17408</name>
</gene>
<evidence type="ECO:0000256" key="1">
    <source>
        <dbReference type="ARBA" id="ARBA00004123"/>
    </source>
</evidence>
<dbReference type="SMART" id="SM00351">
    <property type="entry name" value="PAX"/>
    <property type="match status" value="1"/>
</dbReference>
<dbReference type="GO" id="GO:0000981">
    <property type="term" value="F:DNA-binding transcription factor activity, RNA polymerase II-specific"/>
    <property type="evidence" value="ECO:0007669"/>
    <property type="project" value="TreeGrafter"/>
</dbReference>
<comment type="caution">
    <text evidence="9">The sequence shown here is derived from an EMBL/GenBank/DDBJ whole genome shotgun (WGS) entry which is preliminary data.</text>
</comment>
<dbReference type="EMBL" id="CAJEWN010000113">
    <property type="protein sequence ID" value="CAD2165821.1"/>
    <property type="molecule type" value="Genomic_DNA"/>
</dbReference>
<dbReference type="OrthoDB" id="5830779at2759"/>
<dbReference type="PROSITE" id="PS51057">
    <property type="entry name" value="PAIRED_2"/>
    <property type="match status" value="1"/>
</dbReference>
<dbReference type="PANTHER" id="PTHR45636">
    <property type="entry name" value="PAIRED BOX PROTEIN PAX-6-RELATED-RELATED"/>
    <property type="match status" value="1"/>
</dbReference>
<evidence type="ECO:0000256" key="2">
    <source>
        <dbReference type="ARBA" id="ARBA00022473"/>
    </source>
</evidence>
<dbReference type="Pfam" id="PF00292">
    <property type="entry name" value="PAX"/>
    <property type="match status" value="1"/>
</dbReference>
<evidence type="ECO:0000313" key="10">
    <source>
        <dbReference type="Proteomes" id="UP000580250"/>
    </source>
</evidence>
<comment type="subcellular location">
    <subcellularLocation>
        <location evidence="1">Nucleus</location>
    </subcellularLocation>
</comment>
<evidence type="ECO:0000256" key="5">
    <source>
        <dbReference type="ARBA" id="ARBA00023125"/>
    </source>
</evidence>
<proteinExistence type="predicted"/>
<keyword evidence="3" id="KW-0563">Paired box</keyword>
<dbReference type="InterPro" id="IPR036388">
    <property type="entry name" value="WH-like_DNA-bd_sf"/>
</dbReference>
<keyword evidence="2" id="KW-0217">Developmental protein</keyword>
<organism evidence="9 10">
    <name type="scientific">Meloidogyne enterolobii</name>
    <name type="common">Root-knot nematode worm</name>
    <name type="synonym">Meloidogyne mayaguensis</name>
    <dbReference type="NCBI Taxonomy" id="390850"/>
    <lineage>
        <taxon>Eukaryota</taxon>
        <taxon>Metazoa</taxon>
        <taxon>Ecdysozoa</taxon>
        <taxon>Nematoda</taxon>
        <taxon>Chromadorea</taxon>
        <taxon>Rhabditida</taxon>
        <taxon>Tylenchina</taxon>
        <taxon>Tylenchomorpha</taxon>
        <taxon>Tylenchoidea</taxon>
        <taxon>Meloidogynidae</taxon>
        <taxon>Meloidogyninae</taxon>
        <taxon>Meloidogyne</taxon>
    </lineage>
</organism>
<keyword evidence="5" id="KW-0238">DNA-binding</keyword>
<evidence type="ECO:0000256" key="3">
    <source>
        <dbReference type="ARBA" id="ARBA00022724"/>
    </source>
</evidence>
<reference evidence="9 10" key="1">
    <citation type="submission" date="2020-08" db="EMBL/GenBank/DDBJ databases">
        <authorList>
            <person name="Koutsovoulos G."/>
            <person name="Danchin GJ E."/>
        </authorList>
    </citation>
    <scope>NUCLEOTIDE SEQUENCE [LARGE SCALE GENOMIC DNA]</scope>
</reference>
<evidence type="ECO:0000259" key="8">
    <source>
        <dbReference type="PROSITE" id="PS51057"/>
    </source>
</evidence>
<dbReference type="GO" id="GO:0005634">
    <property type="term" value="C:nucleus"/>
    <property type="evidence" value="ECO:0007669"/>
    <property type="project" value="UniProtKB-SubCell"/>
</dbReference>